<accession>A0A930YEG1</accession>
<keyword evidence="3" id="KW-0012">Acyltransferase</keyword>
<evidence type="ECO:0000313" key="4">
    <source>
        <dbReference type="Proteomes" id="UP000640489"/>
    </source>
</evidence>
<dbReference type="InterPro" id="IPR050879">
    <property type="entry name" value="Acyltransferase_3"/>
</dbReference>
<reference evidence="3" key="1">
    <citation type="submission" date="2020-11" db="EMBL/GenBank/DDBJ databases">
        <title>Nocardioides sp. nov., isolated from Soil of Cynanchum wilfordii Hemsley rhizosphere.</title>
        <authorList>
            <person name="Lee J.-S."/>
            <person name="Suh M.K."/>
            <person name="Kim J.-S."/>
        </authorList>
    </citation>
    <scope>NUCLEOTIDE SEQUENCE</scope>
    <source>
        <strain evidence="3">KCTC 19275</strain>
    </source>
</reference>
<name>A0A930YEG1_9ACTN</name>
<dbReference type="Proteomes" id="UP000640489">
    <property type="component" value="Unassembled WGS sequence"/>
</dbReference>
<feature type="transmembrane region" description="Helical" evidence="1">
    <location>
        <begin position="233"/>
        <end position="251"/>
    </location>
</feature>
<dbReference type="EMBL" id="JADKPN010000006">
    <property type="protein sequence ID" value="MBF4763767.1"/>
    <property type="molecule type" value="Genomic_DNA"/>
</dbReference>
<evidence type="ECO:0000313" key="3">
    <source>
        <dbReference type="EMBL" id="MBF4763767.1"/>
    </source>
</evidence>
<dbReference type="PANTHER" id="PTHR23028:SF53">
    <property type="entry name" value="ACYL_TRANSF_3 DOMAIN-CONTAINING PROTEIN"/>
    <property type="match status" value="1"/>
</dbReference>
<keyword evidence="3" id="KW-0808">Transferase</keyword>
<dbReference type="InterPro" id="IPR002656">
    <property type="entry name" value="Acyl_transf_3_dom"/>
</dbReference>
<dbReference type="Pfam" id="PF01757">
    <property type="entry name" value="Acyl_transf_3"/>
    <property type="match status" value="1"/>
</dbReference>
<dbReference type="AlphaFoldDB" id="A0A930YEG1"/>
<dbReference type="RefSeq" id="WP_194706960.1">
    <property type="nucleotide sequence ID" value="NZ_JADKPN010000006.1"/>
</dbReference>
<organism evidence="3 4">
    <name type="scientific">Nocardioides islandensis</name>
    <dbReference type="NCBI Taxonomy" id="433663"/>
    <lineage>
        <taxon>Bacteria</taxon>
        <taxon>Bacillati</taxon>
        <taxon>Actinomycetota</taxon>
        <taxon>Actinomycetes</taxon>
        <taxon>Propionibacteriales</taxon>
        <taxon>Nocardioidaceae</taxon>
        <taxon>Nocardioides</taxon>
    </lineage>
</organism>
<feature type="domain" description="Acyltransferase 3" evidence="2">
    <location>
        <begin position="3"/>
        <end position="187"/>
    </location>
</feature>
<feature type="transmembrane region" description="Helical" evidence="1">
    <location>
        <begin position="172"/>
        <end position="189"/>
    </location>
</feature>
<evidence type="ECO:0000259" key="2">
    <source>
        <dbReference type="Pfam" id="PF01757"/>
    </source>
</evidence>
<feature type="transmembrane region" description="Helical" evidence="1">
    <location>
        <begin position="28"/>
        <end position="45"/>
    </location>
</feature>
<dbReference type="GO" id="GO:0000271">
    <property type="term" value="P:polysaccharide biosynthetic process"/>
    <property type="evidence" value="ECO:0007669"/>
    <property type="project" value="TreeGrafter"/>
</dbReference>
<keyword evidence="4" id="KW-1185">Reference proteome</keyword>
<proteinExistence type="predicted"/>
<feature type="transmembrane region" description="Helical" evidence="1">
    <location>
        <begin position="66"/>
        <end position="83"/>
    </location>
</feature>
<keyword evidence="1" id="KW-0812">Transmembrane</keyword>
<dbReference type="GO" id="GO:0016020">
    <property type="term" value="C:membrane"/>
    <property type="evidence" value="ECO:0007669"/>
    <property type="project" value="TreeGrafter"/>
</dbReference>
<keyword evidence="1" id="KW-1133">Transmembrane helix</keyword>
<protein>
    <submittedName>
        <fullName evidence="3">Acyltransferase</fullName>
    </submittedName>
</protein>
<feature type="transmembrane region" description="Helical" evidence="1">
    <location>
        <begin position="7"/>
        <end position="22"/>
    </location>
</feature>
<feature type="transmembrane region" description="Helical" evidence="1">
    <location>
        <begin position="144"/>
        <end position="166"/>
    </location>
</feature>
<sequence length="272" mass="30468">MPALDGVRGIAILLVMLGHLIATRWTDWISTSGVTLFFILSGYLITGRLQAGQPLGTFFRNRARRLLPALAMMLAVTAPWFLVRGQATWWQLLEPVLYVRDITVAHFGAPWSPWTHTWSLGVEEQFYLLWPFALLAWRQPRRGVVLVGSLSFVAMLLAFAAGNVSLALCSPFTQAWALCLGSALALYGWSPRWPAWTSAAWLRWCGIRSYSMYLWHFPLMVVLEGWMPDRVGFLLASFLSAGIAALSWKYVEAPLLSRGTVVRTPARTPVTV</sequence>
<evidence type="ECO:0000256" key="1">
    <source>
        <dbReference type="SAM" id="Phobius"/>
    </source>
</evidence>
<feature type="transmembrane region" description="Helical" evidence="1">
    <location>
        <begin position="210"/>
        <end position="227"/>
    </location>
</feature>
<dbReference type="GO" id="GO:0016747">
    <property type="term" value="F:acyltransferase activity, transferring groups other than amino-acyl groups"/>
    <property type="evidence" value="ECO:0007669"/>
    <property type="project" value="InterPro"/>
</dbReference>
<dbReference type="PANTHER" id="PTHR23028">
    <property type="entry name" value="ACETYLTRANSFERASE"/>
    <property type="match status" value="1"/>
</dbReference>
<comment type="caution">
    <text evidence="3">The sequence shown here is derived from an EMBL/GenBank/DDBJ whole genome shotgun (WGS) entry which is preliminary data.</text>
</comment>
<keyword evidence="1" id="KW-0472">Membrane</keyword>
<gene>
    <name evidence="3" type="ORF">ISU07_11580</name>
</gene>
<feature type="transmembrane region" description="Helical" evidence="1">
    <location>
        <begin position="118"/>
        <end position="137"/>
    </location>
</feature>